<sequence length="160" mass="17659">REYSDTALVVGIPWKEDNREMELVQFFISVLVLAVSAQAQLEQCPHWRFMSKHWCRVGPPAAGPHCSTTNEPESALAATSAWQFALAKVWNKDDATVSSASTTVFTGTTTYSTVGKLCVSDFDQPTYDCARDNQGNTCVYRGMCKSVHNPSKGLIDTRCN</sequence>
<gene>
    <name evidence="1" type="ORF">MNOR_LOCUS1489</name>
</gene>
<feature type="non-terminal residue" evidence="1">
    <location>
        <position position="1"/>
    </location>
</feature>
<protein>
    <recommendedName>
        <fullName evidence="3">Secreted protein</fullName>
    </recommendedName>
</protein>
<accession>A0AAV2PNH3</accession>
<proteinExistence type="predicted"/>
<dbReference type="AlphaFoldDB" id="A0AAV2PNH3"/>
<reference evidence="1 2" key="1">
    <citation type="submission" date="2024-05" db="EMBL/GenBank/DDBJ databases">
        <authorList>
            <person name="Wallberg A."/>
        </authorList>
    </citation>
    <scope>NUCLEOTIDE SEQUENCE [LARGE SCALE GENOMIC DNA]</scope>
</reference>
<dbReference type="Proteomes" id="UP001497623">
    <property type="component" value="Unassembled WGS sequence"/>
</dbReference>
<evidence type="ECO:0000313" key="1">
    <source>
        <dbReference type="EMBL" id="CAL4060625.1"/>
    </source>
</evidence>
<dbReference type="EMBL" id="CAXKWB010000397">
    <property type="protein sequence ID" value="CAL4060625.1"/>
    <property type="molecule type" value="Genomic_DNA"/>
</dbReference>
<name>A0AAV2PNH3_MEGNR</name>
<comment type="caution">
    <text evidence="1">The sequence shown here is derived from an EMBL/GenBank/DDBJ whole genome shotgun (WGS) entry which is preliminary data.</text>
</comment>
<evidence type="ECO:0000313" key="2">
    <source>
        <dbReference type="Proteomes" id="UP001497623"/>
    </source>
</evidence>
<organism evidence="1 2">
    <name type="scientific">Meganyctiphanes norvegica</name>
    <name type="common">Northern krill</name>
    <name type="synonym">Thysanopoda norvegica</name>
    <dbReference type="NCBI Taxonomy" id="48144"/>
    <lineage>
        <taxon>Eukaryota</taxon>
        <taxon>Metazoa</taxon>
        <taxon>Ecdysozoa</taxon>
        <taxon>Arthropoda</taxon>
        <taxon>Crustacea</taxon>
        <taxon>Multicrustacea</taxon>
        <taxon>Malacostraca</taxon>
        <taxon>Eumalacostraca</taxon>
        <taxon>Eucarida</taxon>
        <taxon>Euphausiacea</taxon>
        <taxon>Euphausiidae</taxon>
        <taxon>Meganyctiphanes</taxon>
    </lineage>
</organism>
<evidence type="ECO:0008006" key="3">
    <source>
        <dbReference type="Google" id="ProtNLM"/>
    </source>
</evidence>
<keyword evidence="2" id="KW-1185">Reference proteome</keyword>